<name>A0A0K9FDC2_9BACI</name>
<comment type="caution">
    <text evidence="2">The sequence shown here is derived from an EMBL/GenBank/DDBJ whole genome shotgun (WGS) entry which is preliminary data.</text>
</comment>
<dbReference type="OrthoDB" id="2728208at2"/>
<proteinExistence type="predicted"/>
<dbReference type="AlphaFoldDB" id="A0A0K9FDC2"/>
<dbReference type="Proteomes" id="UP000037326">
    <property type="component" value="Unassembled WGS sequence"/>
</dbReference>
<evidence type="ECO:0008006" key="4">
    <source>
        <dbReference type="Google" id="ProtNLM"/>
    </source>
</evidence>
<protein>
    <recommendedName>
        <fullName evidence="4">Lipoprotein</fullName>
    </recommendedName>
</protein>
<sequence>MYGLVCKCKKATCFTAIIFLSLLIMLFGCQKKEDDITLINKNEEKSTPINDNEELIISLFDNEGKSSIVELDVERKVEEELVKNETVWLHAKLSGNKQYLAYMSAKGDGPWDIFLLDKNDKKTYQVTNDTLGQLMPRFGDKEGKTIYSEIMGEKFPVSKIAKVDVEKKDSIVFDTEQPDRAVEMYDISKDKIIGAFVSEEENTARRAAANEAGEPLGQIVYSIYEMNLDGSDMNLITKIKAVNIDSMAYGPNGKSVILGGENINEDEGSGIYQLSLTDKTLTTILTDHMIKKSKNPILSEIGQRRLAVLSKNERFVYFSGIPKNAEDVSFDGIISKIRCIYKYDLDSKEIIKVYEYKKLAFVTDMTVTY</sequence>
<dbReference type="PROSITE" id="PS51257">
    <property type="entry name" value="PROKAR_LIPOPROTEIN"/>
    <property type="match status" value="1"/>
</dbReference>
<dbReference type="EMBL" id="LFXJ01000005">
    <property type="protein sequence ID" value="KMY32247.1"/>
    <property type="molecule type" value="Genomic_DNA"/>
</dbReference>
<keyword evidence="1" id="KW-0812">Transmembrane</keyword>
<dbReference type="RefSeq" id="WP_049665391.1">
    <property type="nucleotide sequence ID" value="NZ_LFXJ01000005.1"/>
</dbReference>
<dbReference type="GeneID" id="96598367"/>
<dbReference type="InterPro" id="IPR011042">
    <property type="entry name" value="6-blade_b-propeller_TolB-like"/>
</dbReference>
<keyword evidence="1" id="KW-1133">Transmembrane helix</keyword>
<accession>A0A0K9FDC2</accession>
<dbReference type="PATRIC" id="fig|582475.4.peg.1322"/>
<organism evidence="2 3">
    <name type="scientific">Lysinibacillus xylanilyticus</name>
    <dbReference type="NCBI Taxonomy" id="582475"/>
    <lineage>
        <taxon>Bacteria</taxon>
        <taxon>Bacillati</taxon>
        <taxon>Bacillota</taxon>
        <taxon>Bacilli</taxon>
        <taxon>Bacillales</taxon>
        <taxon>Bacillaceae</taxon>
        <taxon>Lysinibacillus</taxon>
    </lineage>
</organism>
<evidence type="ECO:0000313" key="3">
    <source>
        <dbReference type="Proteomes" id="UP000037326"/>
    </source>
</evidence>
<keyword evidence="1" id="KW-0472">Membrane</keyword>
<evidence type="ECO:0000256" key="1">
    <source>
        <dbReference type="SAM" id="Phobius"/>
    </source>
</evidence>
<reference evidence="3" key="1">
    <citation type="submission" date="2015-07" db="EMBL/GenBank/DDBJ databases">
        <authorList>
            <consortium name="Consortium for Microbial Forensics and Genomics (microFORGE)"/>
            <person name="Knight B.M."/>
            <person name="Roberts D.P."/>
            <person name="Lin D."/>
            <person name="Hari K."/>
            <person name="Fletcher J."/>
            <person name="Melcher U."/>
            <person name="Blagden T."/>
            <person name="Winegar R.A."/>
        </authorList>
    </citation>
    <scope>NUCLEOTIDE SEQUENCE [LARGE SCALE GENOMIC DNA]</scope>
    <source>
        <strain evidence="3">DSM 23493</strain>
    </source>
</reference>
<feature type="transmembrane region" description="Helical" evidence="1">
    <location>
        <begin position="12"/>
        <end position="28"/>
    </location>
</feature>
<dbReference type="Gene3D" id="2.120.10.30">
    <property type="entry name" value="TolB, C-terminal domain"/>
    <property type="match status" value="1"/>
</dbReference>
<evidence type="ECO:0000313" key="2">
    <source>
        <dbReference type="EMBL" id="KMY32247.1"/>
    </source>
</evidence>
<gene>
    <name evidence="2" type="ORF">ACZ11_08860</name>
</gene>
<dbReference type="SUPFAM" id="SSF69304">
    <property type="entry name" value="Tricorn protease N-terminal domain"/>
    <property type="match status" value="1"/>
</dbReference>